<comment type="catalytic activity">
    <reaction evidence="2">
        <text>2 GTP = 3',3'-c-di-GMP + 2 diphosphate</text>
        <dbReference type="Rhea" id="RHEA:24898"/>
        <dbReference type="ChEBI" id="CHEBI:33019"/>
        <dbReference type="ChEBI" id="CHEBI:37565"/>
        <dbReference type="ChEBI" id="CHEBI:58805"/>
        <dbReference type="EC" id="2.7.7.65"/>
    </reaction>
</comment>
<reference evidence="6 7" key="1">
    <citation type="submission" date="2016-10" db="EMBL/GenBank/DDBJ databases">
        <authorList>
            <person name="Varghese N."/>
            <person name="Submissions S."/>
        </authorList>
    </citation>
    <scope>NUCLEOTIDE SEQUENCE [LARGE SCALE GENOMIC DNA]</scope>
    <source>
        <strain evidence="6 7">LMG 22274</strain>
    </source>
</reference>
<evidence type="ECO:0000313" key="7">
    <source>
        <dbReference type="Proteomes" id="UP000183529"/>
    </source>
</evidence>
<dbReference type="Proteomes" id="UP000247515">
    <property type="component" value="Unassembled WGS sequence"/>
</dbReference>
<feature type="transmembrane region" description="Helical" evidence="3">
    <location>
        <begin position="89"/>
        <end position="107"/>
    </location>
</feature>
<sequence>MPSAFALLAILIVSCLMSVAVLGSLVRASVPGVGRWCVGYALLGVAATWILIGGMQAGAMTIVGVSSLTLGAVLLLVQGTRRFFDVPPVRRDECAALVFAVAALVYFTRVAPSANARGVIVSLGFVYGRFVVGSLALRHAARDGASYACRLIAVAAWLGALVYLARIVAIVLGLAPALSFLQPSPWNIALLGLAIVSLPCMSTGMVMLAHERILRRMEKLATVDELTGALTRRAFMERAQALLAHRRARGGTMAIAILDIDKFKTVNDSFGHAAGDRLLAHISRIVAAQIRPCDLFGRLGGEEFAVAFVDVTRREAEASTNALRVAVECSSTDGVSCTLSAGVDSIGATESLESAIARVDAALYVAKAAGRNRVAVAAGTHEGNRETGYLAALR</sequence>
<gene>
    <name evidence="5" type="ORF">C7400_10644</name>
    <name evidence="6" type="ORF">SAMN05216550_103167</name>
</gene>
<feature type="transmembrane region" description="Helical" evidence="3">
    <location>
        <begin position="149"/>
        <end position="174"/>
    </location>
</feature>
<feature type="transmembrane region" description="Helical" evidence="3">
    <location>
        <begin position="33"/>
        <end position="52"/>
    </location>
</feature>
<dbReference type="EC" id="2.7.7.65" evidence="1"/>
<dbReference type="CDD" id="cd01949">
    <property type="entry name" value="GGDEF"/>
    <property type="match status" value="1"/>
</dbReference>
<organism evidence="6 7">
    <name type="scientific">Paraburkholderia tropica</name>
    <dbReference type="NCBI Taxonomy" id="92647"/>
    <lineage>
        <taxon>Bacteria</taxon>
        <taxon>Pseudomonadati</taxon>
        <taxon>Pseudomonadota</taxon>
        <taxon>Betaproteobacteria</taxon>
        <taxon>Burkholderiales</taxon>
        <taxon>Burkholderiaceae</taxon>
        <taxon>Paraburkholderia</taxon>
    </lineage>
</organism>
<dbReference type="Pfam" id="PF00990">
    <property type="entry name" value="GGDEF"/>
    <property type="match status" value="1"/>
</dbReference>
<feature type="transmembrane region" description="Helical" evidence="3">
    <location>
        <begin position="119"/>
        <end position="137"/>
    </location>
</feature>
<reference evidence="5 8" key="2">
    <citation type="submission" date="2018-05" db="EMBL/GenBank/DDBJ databases">
        <title>Genomic Encyclopedia of Type Strains, Phase IV (KMG-V): Genome sequencing to study the core and pangenomes of soil and plant-associated prokaryotes.</title>
        <authorList>
            <person name="Whitman W."/>
        </authorList>
    </citation>
    <scope>NUCLEOTIDE SEQUENCE [LARGE SCALE GENOMIC DNA]</scope>
    <source>
        <strain evidence="5 8">SIr-6563</strain>
    </source>
</reference>
<dbReference type="PANTHER" id="PTHR45138:SF9">
    <property type="entry name" value="DIGUANYLATE CYCLASE DGCM-RELATED"/>
    <property type="match status" value="1"/>
</dbReference>
<dbReference type="InterPro" id="IPR043128">
    <property type="entry name" value="Rev_trsase/Diguanyl_cyclase"/>
</dbReference>
<evidence type="ECO:0000256" key="2">
    <source>
        <dbReference type="ARBA" id="ARBA00034247"/>
    </source>
</evidence>
<evidence type="ECO:0000313" key="5">
    <source>
        <dbReference type="EMBL" id="PXX17328.1"/>
    </source>
</evidence>
<dbReference type="SUPFAM" id="SSF55073">
    <property type="entry name" value="Nucleotide cyclase"/>
    <property type="match status" value="1"/>
</dbReference>
<dbReference type="EMBL" id="FNZM01000003">
    <property type="protein sequence ID" value="SEJ20991.1"/>
    <property type="molecule type" value="Genomic_DNA"/>
</dbReference>
<dbReference type="PANTHER" id="PTHR45138">
    <property type="entry name" value="REGULATORY COMPONENTS OF SENSORY TRANSDUCTION SYSTEM"/>
    <property type="match status" value="1"/>
</dbReference>
<dbReference type="OrthoDB" id="9813903at2"/>
<dbReference type="InterPro" id="IPR029787">
    <property type="entry name" value="Nucleotide_cyclase"/>
</dbReference>
<dbReference type="SMART" id="SM00267">
    <property type="entry name" value="GGDEF"/>
    <property type="match status" value="1"/>
</dbReference>
<comment type="caution">
    <text evidence="6">The sequence shown here is derived from an EMBL/GenBank/DDBJ whole genome shotgun (WGS) entry which is preliminary data.</text>
</comment>
<keyword evidence="3" id="KW-0472">Membrane</keyword>
<evidence type="ECO:0000313" key="8">
    <source>
        <dbReference type="Proteomes" id="UP000247515"/>
    </source>
</evidence>
<dbReference type="AlphaFoldDB" id="A0A1A5XC98"/>
<dbReference type="FunFam" id="3.30.70.270:FF:000001">
    <property type="entry name" value="Diguanylate cyclase domain protein"/>
    <property type="match status" value="1"/>
</dbReference>
<feature type="domain" description="GGDEF" evidence="4">
    <location>
        <begin position="251"/>
        <end position="379"/>
    </location>
</feature>
<dbReference type="GeneID" id="61306140"/>
<dbReference type="EMBL" id="QJJV01000006">
    <property type="protein sequence ID" value="PXX17328.1"/>
    <property type="molecule type" value="Genomic_DNA"/>
</dbReference>
<dbReference type="PROSITE" id="PS50887">
    <property type="entry name" value="GGDEF"/>
    <property type="match status" value="1"/>
</dbReference>
<dbReference type="InterPro" id="IPR050469">
    <property type="entry name" value="Diguanylate_Cyclase"/>
</dbReference>
<evidence type="ECO:0000259" key="4">
    <source>
        <dbReference type="PROSITE" id="PS50887"/>
    </source>
</evidence>
<evidence type="ECO:0000313" key="6">
    <source>
        <dbReference type="EMBL" id="SEJ20991.1"/>
    </source>
</evidence>
<dbReference type="Gene3D" id="3.30.70.270">
    <property type="match status" value="1"/>
</dbReference>
<feature type="transmembrane region" description="Helical" evidence="3">
    <location>
        <begin position="6"/>
        <end position="26"/>
    </location>
</feature>
<dbReference type="GO" id="GO:0052621">
    <property type="term" value="F:diguanylate cyclase activity"/>
    <property type="evidence" value="ECO:0007669"/>
    <property type="project" value="UniProtKB-EC"/>
</dbReference>
<keyword evidence="3" id="KW-0812">Transmembrane</keyword>
<dbReference type="NCBIfam" id="TIGR00254">
    <property type="entry name" value="GGDEF"/>
    <property type="match status" value="1"/>
</dbReference>
<evidence type="ECO:0000256" key="3">
    <source>
        <dbReference type="SAM" id="Phobius"/>
    </source>
</evidence>
<dbReference type="InterPro" id="IPR000160">
    <property type="entry name" value="GGDEF_dom"/>
</dbReference>
<dbReference type="RefSeq" id="WP_065060938.1">
    <property type="nucleotide sequence ID" value="NZ_CADFGN010000001.1"/>
</dbReference>
<name>A0A1A5XC98_9BURK</name>
<proteinExistence type="predicted"/>
<keyword evidence="3" id="KW-1133">Transmembrane helix</keyword>
<feature type="transmembrane region" description="Helical" evidence="3">
    <location>
        <begin position="58"/>
        <end position="77"/>
    </location>
</feature>
<evidence type="ECO:0000256" key="1">
    <source>
        <dbReference type="ARBA" id="ARBA00012528"/>
    </source>
</evidence>
<feature type="transmembrane region" description="Helical" evidence="3">
    <location>
        <begin position="186"/>
        <end position="209"/>
    </location>
</feature>
<keyword evidence="8" id="KW-1185">Reference proteome</keyword>
<dbReference type="Proteomes" id="UP000183529">
    <property type="component" value="Unassembled WGS sequence"/>
</dbReference>
<accession>A0A1A5XC98</accession>
<protein>
    <recommendedName>
        <fullName evidence="1">diguanylate cyclase</fullName>
        <ecNumber evidence="1">2.7.7.65</ecNumber>
    </recommendedName>
</protein>